<protein>
    <recommendedName>
        <fullName evidence="1">NACHT domain-containing protein</fullName>
    </recommendedName>
</protein>
<dbReference type="PANTHER" id="PTHR46844">
    <property type="entry name" value="SLR5058 PROTEIN"/>
    <property type="match status" value="1"/>
</dbReference>
<reference evidence="3" key="1">
    <citation type="submission" date="2018-02" db="EMBL/GenBank/DDBJ databases">
        <authorList>
            <person name="Moore K."/>
            <person name="Momper L."/>
        </authorList>
    </citation>
    <scope>NUCLEOTIDE SEQUENCE [LARGE SCALE GENOMIC DNA]</scope>
    <source>
        <strain evidence="3">ULC18</strain>
    </source>
</reference>
<reference evidence="2 3" key="2">
    <citation type="submission" date="2018-03" db="EMBL/GenBank/DDBJ databases">
        <title>The ancient ancestry and fast evolution of plastids.</title>
        <authorList>
            <person name="Moore K.R."/>
            <person name="Magnabosco C."/>
            <person name="Momper L."/>
            <person name="Gold D.A."/>
            <person name="Bosak T."/>
            <person name="Fournier G.P."/>
        </authorList>
    </citation>
    <scope>NUCLEOTIDE SEQUENCE [LARGE SCALE GENOMIC DNA]</scope>
    <source>
        <strain evidence="2 3">ULC18</strain>
    </source>
</reference>
<dbReference type="SUPFAM" id="SSF52540">
    <property type="entry name" value="P-loop containing nucleoside triphosphate hydrolases"/>
    <property type="match status" value="1"/>
</dbReference>
<dbReference type="RefSeq" id="WP_106255161.1">
    <property type="nucleotide sequence ID" value="NZ_CAWNSW010000058.1"/>
</dbReference>
<organism evidence="2 3">
    <name type="scientific">Stenomitos frigidus ULC18</name>
    <dbReference type="NCBI Taxonomy" id="2107698"/>
    <lineage>
        <taxon>Bacteria</taxon>
        <taxon>Bacillati</taxon>
        <taxon>Cyanobacteriota</taxon>
        <taxon>Cyanophyceae</taxon>
        <taxon>Leptolyngbyales</taxon>
        <taxon>Leptolyngbyaceae</taxon>
        <taxon>Stenomitos</taxon>
    </lineage>
</organism>
<dbReference type="Gene3D" id="3.40.50.300">
    <property type="entry name" value="P-loop containing nucleotide triphosphate hydrolases"/>
    <property type="match status" value="1"/>
</dbReference>
<dbReference type="OrthoDB" id="134770at2"/>
<dbReference type="PANTHER" id="PTHR46844:SF1">
    <property type="entry name" value="SLR5058 PROTEIN"/>
    <property type="match status" value="1"/>
</dbReference>
<proteinExistence type="predicted"/>
<feature type="domain" description="NACHT" evidence="1">
    <location>
        <begin position="290"/>
        <end position="418"/>
    </location>
</feature>
<dbReference type="SMART" id="SM00382">
    <property type="entry name" value="AAA"/>
    <property type="match status" value="1"/>
</dbReference>
<dbReference type="Proteomes" id="UP000239576">
    <property type="component" value="Unassembled WGS sequence"/>
</dbReference>
<evidence type="ECO:0000313" key="3">
    <source>
        <dbReference type="Proteomes" id="UP000239576"/>
    </source>
</evidence>
<dbReference type="EMBL" id="PVWK01000021">
    <property type="protein sequence ID" value="PSB33099.1"/>
    <property type="molecule type" value="Genomic_DNA"/>
</dbReference>
<name>A0A2T1EK18_9CYAN</name>
<sequence length="846" mass="97641">MDIEELRQKVSSPRESAKLDFKLHLYKINEPKPTEPIEIQKWTDNREKLWGELVKDVIALTNGNVGTAKQTAYLIIGADDKLRADGTPNLQDISGVPKCRDIYDKINSYCYPRLPDLNCQTLLLEGKNIFVVSIPPSPYLHKLSKQLKTPKKEFSPHTALIRRGDGEEIYEADPQEQATLQREKACLLSTDAASSQPIAIDWKQVCYDVLEKQNRQWLTAHPLGAGARRVADMYVPLELVERREKPARVNQPIDPAQWSVRETEKTTPILLSQFFEDVIKQGKSLKSQGKRIAIVGEPGAGKTTLLQKIAWEIDSYPIWINLADLKPDDTLQEYLLEKWLKPSLSVIRQCAPEAVPNLKEPTEALETAFLEAFGQGQICLLLDGVDEMAVNIGQPLSWIAKELQNGWVDKAKIVLTCRVNVWSAEGSRLENQFDVYRNLDFSPEQVEEFIDKWFADQQEHSSRNALKNELGRKGDRINRLVRNPLRLMLVCLTWNGLGDKLPETKAGLYQRLIKGHYQWKEEHQEFVMPEERRDELARQLGELAKAALDSEEARFRLRESYVENFLGRRKQEQSLFWWAVKLGWLIPIGLPSVEEKDADELVYAFFHPTFQEYFAALAINDWDYFLPCDHKDKPSKNLKGETKYRIFEPRWKEAISLWVGMEGKLMSVKRLEFFKTLKEFNDGCHSSNFYGDRAFFLLVEIISESGSVRHIKDVLQFLIEMAVGIFNSDTQEWSSFLYPLDYEAQNLLHIFNHQLVVKSLTDYLMTVENDDGRFEIAMLLRRITSSRCKEIPGVDRLVVSTIFNLINSEDDWIRRHSRMFIDSALFCVNFPQQKICTNFTRLLSGK</sequence>
<dbReference type="InterPro" id="IPR038461">
    <property type="entry name" value="Schlafen_AlbA_2_dom_sf"/>
</dbReference>
<evidence type="ECO:0000259" key="1">
    <source>
        <dbReference type="PROSITE" id="PS50837"/>
    </source>
</evidence>
<dbReference type="InterPro" id="IPR007421">
    <property type="entry name" value="Schlafen_AlbA_2_dom"/>
</dbReference>
<dbReference type="AlphaFoldDB" id="A0A2T1EK18"/>
<dbReference type="PROSITE" id="PS50837">
    <property type="entry name" value="NACHT"/>
    <property type="match status" value="1"/>
</dbReference>
<keyword evidence="3" id="KW-1185">Reference proteome</keyword>
<dbReference type="InterPro" id="IPR007111">
    <property type="entry name" value="NACHT_NTPase"/>
</dbReference>
<gene>
    <name evidence="2" type="ORF">C7B82_04710</name>
</gene>
<accession>A0A2T1EK18</accession>
<dbReference type="InterPro" id="IPR003593">
    <property type="entry name" value="AAA+_ATPase"/>
</dbReference>
<dbReference type="Gene3D" id="3.30.950.30">
    <property type="entry name" value="Schlafen, AAA domain"/>
    <property type="match status" value="1"/>
</dbReference>
<dbReference type="Pfam" id="PF05729">
    <property type="entry name" value="NACHT"/>
    <property type="match status" value="1"/>
</dbReference>
<dbReference type="InterPro" id="IPR027417">
    <property type="entry name" value="P-loop_NTPase"/>
</dbReference>
<evidence type="ECO:0000313" key="2">
    <source>
        <dbReference type="EMBL" id="PSB33099.1"/>
    </source>
</evidence>
<comment type="caution">
    <text evidence="2">The sequence shown here is derived from an EMBL/GenBank/DDBJ whole genome shotgun (WGS) entry which is preliminary data.</text>
</comment>
<dbReference type="Pfam" id="PF04326">
    <property type="entry name" value="SLFN_AlbA_2"/>
    <property type="match status" value="1"/>
</dbReference>